<gene>
    <name evidence="1" type="ORF">HZI73_25995</name>
</gene>
<dbReference type="KEGG" id="vpy:HZI73_25995"/>
<dbReference type="InterPro" id="IPR027972">
    <property type="entry name" value="DUF4489"/>
</dbReference>
<evidence type="ECO:0000313" key="2">
    <source>
        <dbReference type="Proteomes" id="UP000683246"/>
    </source>
</evidence>
<name>A0A8J8MQ23_9FIRM</name>
<keyword evidence="2" id="KW-1185">Reference proteome</keyword>
<dbReference type="AlphaFoldDB" id="A0A8J8MQ23"/>
<dbReference type="EMBL" id="CP058649">
    <property type="protein sequence ID" value="QUI25534.1"/>
    <property type="molecule type" value="Genomic_DNA"/>
</dbReference>
<dbReference type="Pfam" id="PF14879">
    <property type="entry name" value="DUF4489"/>
    <property type="match status" value="1"/>
</dbReference>
<dbReference type="Proteomes" id="UP000683246">
    <property type="component" value="Chromosome"/>
</dbReference>
<reference evidence="1" key="1">
    <citation type="submission" date="2020-07" db="EMBL/GenBank/DDBJ databases">
        <title>Vallitalea pronyensis genome.</title>
        <authorList>
            <person name="Postec A."/>
        </authorList>
    </citation>
    <scope>NUCLEOTIDE SEQUENCE</scope>
    <source>
        <strain evidence="1">FatNI3</strain>
    </source>
</reference>
<proteinExistence type="predicted"/>
<dbReference type="RefSeq" id="WP_212696238.1">
    <property type="nucleotide sequence ID" value="NZ_CP058649.1"/>
</dbReference>
<organism evidence="1 2">
    <name type="scientific">Vallitalea pronyensis</name>
    <dbReference type="NCBI Taxonomy" id="1348613"/>
    <lineage>
        <taxon>Bacteria</taxon>
        <taxon>Bacillati</taxon>
        <taxon>Bacillota</taxon>
        <taxon>Clostridia</taxon>
        <taxon>Lachnospirales</taxon>
        <taxon>Vallitaleaceae</taxon>
        <taxon>Vallitalea</taxon>
    </lineage>
</organism>
<accession>A0A8J8MQ23</accession>
<protein>
    <submittedName>
        <fullName evidence="1">DUF4489 domain-containing protein</fullName>
    </submittedName>
</protein>
<evidence type="ECO:0000313" key="1">
    <source>
        <dbReference type="EMBL" id="QUI25534.1"/>
    </source>
</evidence>
<sequence length="183" mass="19676">MSCGCVKDKDCAKCEKLSPCPKKILLECGTPGGEMMFTATGQTFDAALVTVDTACFCKPLTELQFSSQVKAVLQPFEDVDAPVDAEIVLRYDLICRRNGGSDIVIGSYTFRRFLTATSVVDTTQSLETTDTFTFNKCISPTACPGCIDYFVRVTATTVSVANLTNNASATVSMGQLVAKIQDC</sequence>